<protein>
    <submittedName>
        <fullName evidence="1">Uncharacterized protein</fullName>
    </submittedName>
</protein>
<evidence type="ECO:0000313" key="1">
    <source>
        <dbReference type="EMBL" id="PWA10408.1"/>
    </source>
</evidence>
<dbReference type="Proteomes" id="UP000245998">
    <property type="component" value="Unassembled WGS sequence"/>
</dbReference>
<proteinExistence type="predicted"/>
<keyword evidence="2" id="KW-1185">Reference proteome</keyword>
<sequence length="89" mass="9957">MEKILSSDDLMQKFSNMDSNNSVCQVFIPGKGKFTIVLQEEDQSSIEKDIEASTKLKEMIQESITAYEEGKTMSTSGVIKSLSPKDFIK</sequence>
<dbReference type="AlphaFoldDB" id="A0A2U1K064"/>
<name>A0A2U1K064_9BACI</name>
<accession>A0A2U1K064</accession>
<dbReference type="RefSeq" id="WP_116555007.1">
    <property type="nucleotide sequence ID" value="NZ_QCZG01000022.1"/>
</dbReference>
<reference evidence="1 2" key="1">
    <citation type="submission" date="2018-04" db="EMBL/GenBank/DDBJ databases">
        <title>Camelliibacillus theae gen. nov., sp. nov., isolated from Pu'er tea.</title>
        <authorList>
            <person name="Niu L."/>
        </authorList>
    </citation>
    <scope>NUCLEOTIDE SEQUENCE [LARGE SCALE GENOMIC DNA]</scope>
    <source>
        <strain evidence="1 2">T8</strain>
    </source>
</reference>
<comment type="caution">
    <text evidence="1">The sequence shown here is derived from an EMBL/GenBank/DDBJ whole genome shotgun (WGS) entry which is preliminary data.</text>
</comment>
<evidence type="ECO:0000313" key="2">
    <source>
        <dbReference type="Proteomes" id="UP000245998"/>
    </source>
</evidence>
<gene>
    <name evidence="1" type="ORF">DCC39_11290</name>
</gene>
<dbReference type="OrthoDB" id="1808132at2"/>
<dbReference type="EMBL" id="QCZG01000022">
    <property type="protein sequence ID" value="PWA10408.1"/>
    <property type="molecule type" value="Genomic_DNA"/>
</dbReference>
<organism evidence="1 2">
    <name type="scientific">Pueribacillus theae</name>
    <dbReference type="NCBI Taxonomy" id="2171751"/>
    <lineage>
        <taxon>Bacteria</taxon>
        <taxon>Bacillati</taxon>
        <taxon>Bacillota</taxon>
        <taxon>Bacilli</taxon>
        <taxon>Bacillales</taxon>
        <taxon>Bacillaceae</taxon>
        <taxon>Pueribacillus</taxon>
    </lineage>
</organism>